<protein>
    <recommendedName>
        <fullName evidence="3">Host attachment protein</fullName>
    </recommendedName>
</protein>
<name>A0A0D6JFG7_9HYPH</name>
<keyword evidence="2" id="KW-1185">Reference proteome</keyword>
<dbReference type="RefSeq" id="WP_046477992.1">
    <property type="nucleotide sequence ID" value="NZ_LN829118.1"/>
</dbReference>
<dbReference type="KEGG" id="fiy:BN1229_v1_1870"/>
<sequence length="143" mass="16165">MKRIKRWILVAGNARARIVERLGTGRNTRILEPYRFDEDVPLCRELPCECADDPNYDAVPLCRRPCSPETKFACKLADLLQERSTRGDFDRLLIVAPPSMIADLHASFDDGMRVKVIAEVAADLTQAANVEIVHRLETENLLC</sequence>
<proteinExistence type="predicted"/>
<gene>
    <name evidence="1" type="ORF">YBN1229_v1_1870</name>
</gene>
<dbReference type="KEGG" id="fil:BN1229_v1_1867"/>
<dbReference type="Pfam" id="PF10116">
    <property type="entry name" value="Host_attach"/>
    <property type="match status" value="1"/>
</dbReference>
<organism evidence="1 2">
    <name type="scientific">Candidatus Filomicrobium marinum</name>
    <dbReference type="NCBI Taxonomy" id="1608628"/>
    <lineage>
        <taxon>Bacteria</taxon>
        <taxon>Pseudomonadati</taxon>
        <taxon>Pseudomonadota</taxon>
        <taxon>Alphaproteobacteria</taxon>
        <taxon>Hyphomicrobiales</taxon>
        <taxon>Hyphomicrobiaceae</taxon>
        <taxon>Filomicrobium</taxon>
    </lineage>
</organism>
<accession>A0A0D6JFG7</accession>
<evidence type="ECO:0008006" key="3">
    <source>
        <dbReference type="Google" id="ProtNLM"/>
    </source>
</evidence>
<reference evidence="2" key="1">
    <citation type="submission" date="2015-02" db="EMBL/GenBank/DDBJ databases">
        <authorList>
            <person name="Chooi Y.-H."/>
        </authorList>
    </citation>
    <scope>NUCLEOTIDE SEQUENCE [LARGE SCALE GENOMIC DNA]</scope>
    <source>
        <strain evidence="2">strain Y</strain>
    </source>
</reference>
<dbReference type="OrthoDB" id="9812459at2"/>
<dbReference type="AlphaFoldDB" id="A0A0D6JFG7"/>
<dbReference type="EMBL" id="LN829119">
    <property type="protein sequence ID" value="CPR18795.1"/>
    <property type="molecule type" value="Genomic_DNA"/>
</dbReference>
<dbReference type="InterPro" id="IPR019291">
    <property type="entry name" value="Host_attachment_protein"/>
</dbReference>
<dbReference type="Proteomes" id="UP000033187">
    <property type="component" value="Chromosome 1"/>
</dbReference>
<evidence type="ECO:0000313" key="1">
    <source>
        <dbReference type="EMBL" id="CPR18795.1"/>
    </source>
</evidence>
<evidence type="ECO:0000313" key="2">
    <source>
        <dbReference type="Proteomes" id="UP000033187"/>
    </source>
</evidence>